<gene>
    <name evidence="2" type="ORF">J0S82_006537</name>
</gene>
<organism evidence="2 3">
    <name type="scientific">Galemys pyrenaicus</name>
    <name type="common">Iberian desman</name>
    <name type="synonym">Pyrenean desman</name>
    <dbReference type="NCBI Taxonomy" id="202257"/>
    <lineage>
        <taxon>Eukaryota</taxon>
        <taxon>Metazoa</taxon>
        <taxon>Chordata</taxon>
        <taxon>Craniata</taxon>
        <taxon>Vertebrata</taxon>
        <taxon>Euteleostomi</taxon>
        <taxon>Mammalia</taxon>
        <taxon>Eutheria</taxon>
        <taxon>Laurasiatheria</taxon>
        <taxon>Eulipotyphla</taxon>
        <taxon>Talpidae</taxon>
        <taxon>Galemys</taxon>
    </lineage>
</organism>
<dbReference type="Proteomes" id="UP000700334">
    <property type="component" value="Unassembled WGS sequence"/>
</dbReference>
<sequence>DGRPPELRRAANPASGAGERSSKPRENRCSSAPTPAPCLSGSATPPRAASQSPGPAAATSSHFHHHPPPPASSSRSAEQRRPGRPEARRCLRLHRRSQSHRRQPEKNSEKEETGGDFLAKNVPNTSDSFIATVQKCQAGDILSPTPTPDTAASLGFLKSQLTR</sequence>
<evidence type="ECO:0000256" key="1">
    <source>
        <dbReference type="SAM" id="MobiDB-lite"/>
    </source>
</evidence>
<feature type="non-terminal residue" evidence="2">
    <location>
        <position position="1"/>
    </location>
</feature>
<evidence type="ECO:0000313" key="2">
    <source>
        <dbReference type="EMBL" id="KAG8524675.1"/>
    </source>
</evidence>
<reference evidence="2" key="1">
    <citation type="journal article" date="2021" name="Evol. Appl.">
        <title>The genome of the Pyrenean desman and the effects of bottlenecks and inbreeding on the genomic landscape of an endangered species.</title>
        <authorList>
            <person name="Escoda L."/>
            <person name="Castresana J."/>
        </authorList>
    </citation>
    <scope>NUCLEOTIDE SEQUENCE</scope>
    <source>
        <strain evidence="2">IBE-C5619</strain>
    </source>
</reference>
<feature type="compositionally biased region" description="Basic residues" evidence="1">
    <location>
        <begin position="90"/>
        <end position="101"/>
    </location>
</feature>
<feature type="non-terminal residue" evidence="2">
    <location>
        <position position="163"/>
    </location>
</feature>
<proteinExistence type="predicted"/>
<protein>
    <submittedName>
        <fullName evidence="2">Uncharacterized protein</fullName>
    </submittedName>
</protein>
<dbReference type="OrthoDB" id="10543348at2759"/>
<feature type="compositionally biased region" description="Basic and acidic residues" evidence="1">
    <location>
        <begin position="102"/>
        <end position="113"/>
    </location>
</feature>
<keyword evidence="3" id="KW-1185">Reference proteome</keyword>
<dbReference type="EMBL" id="JAGFMF010011381">
    <property type="protein sequence ID" value="KAG8524675.1"/>
    <property type="molecule type" value="Genomic_DNA"/>
</dbReference>
<feature type="region of interest" description="Disordered" evidence="1">
    <location>
        <begin position="141"/>
        <end position="163"/>
    </location>
</feature>
<name>A0A8J6DZC2_GALPY</name>
<comment type="caution">
    <text evidence="2">The sequence shown here is derived from an EMBL/GenBank/DDBJ whole genome shotgun (WGS) entry which is preliminary data.</text>
</comment>
<feature type="compositionally biased region" description="Basic and acidic residues" evidence="1">
    <location>
        <begin position="77"/>
        <end position="89"/>
    </location>
</feature>
<accession>A0A8J6DZC2</accession>
<dbReference type="AlphaFoldDB" id="A0A8J6DZC2"/>
<feature type="region of interest" description="Disordered" evidence="1">
    <location>
        <begin position="1"/>
        <end position="122"/>
    </location>
</feature>
<evidence type="ECO:0000313" key="3">
    <source>
        <dbReference type="Proteomes" id="UP000700334"/>
    </source>
</evidence>